<protein>
    <submittedName>
        <fullName evidence="1">Uncharacterized protein</fullName>
    </submittedName>
</protein>
<gene>
    <name evidence="1" type="ORF">RRG08_028181</name>
</gene>
<organism evidence="1 2">
    <name type="scientific">Elysia crispata</name>
    <name type="common">lettuce slug</name>
    <dbReference type="NCBI Taxonomy" id="231223"/>
    <lineage>
        <taxon>Eukaryota</taxon>
        <taxon>Metazoa</taxon>
        <taxon>Spiralia</taxon>
        <taxon>Lophotrochozoa</taxon>
        <taxon>Mollusca</taxon>
        <taxon>Gastropoda</taxon>
        <taxon>Heterobranchia</taxon>
        <taxon>Euthyneura</taxon>
        <taxon>Panpulmonata</taxon>
        <taxon>Sacoglossa</taxon>
        <taxon>Placobranchoidea</taxon>
        <taxon>Plakobranchidae</taxon>
        <taxon>Elysia</taxon>
    </lineage>
</organism>
<proteinExistence type="predicted"/>
<accession>A0AAE1B9B0</accession>
<sequence length="83" mass="9561">MQWLIYEKHGLPNLSVTVTTNPNWKITDNLYEGHMIAHACGVGSRLQTEAEMFNASSRRWVLGPCRCFTTLNSRKEGYLMHTF</sequence>
<reference evidence="1" key="1">
    <citation type="journal article" date="2023" name="G3 (Bethesda)">
        <title>A reference genome for the long-term kleptoplast-retaining sea slug Elysia crispata morphotype clarki.</title>
        <authorList>
            <person name="Eastman K.E."/>
            <person name="Pendleton A.L."/>
            <person name="Shaikh M.A."/>
            <person name="Suttiyut T."/>
            <person name="Ogas R."/>
            <person name="Tomko P."/>
            <person name="Gavelis G."/>
            <person name="Widhalm J.R."/>
            <person name="Wisecaver J.H."/>
        </authorList>
    </citation>
    <scope>NUCLEOTIDE SEQUENCE</scope>
    <source>
        <strain evidence="1">ECLA1</strain>
    </source>
</reference>
<evidence type="ECO:0000313" key="1">
    <source>
        <dbReference type="EMBL" id="KAK3801171.1"/>
    </source>
</evidence>
<evidence type="ECO:0000313" key="2">
    <source>
        <dbReference type="Proteomes" id="UP001283361"/>
    </source>
</evidence>
<comment type="caution">
    <text evidence="1">The sequence shown here is derived from an EMBL/GenBank/DDBJ whole genome shotgun (WGS) entry which is preliminary data.</text>
</comment>
<dbReference type="AlphaFoldDB" id="A0AAE1B9B0"/>
<dbReference type="Proteomes" id="UP001283361">
    <property type="component" value="Unassembled WGS sequence"/>
</dbReference>
<name>A0AAE1B9B0_9GAST</name>
<keyword evidence="2" id="KW-1185">Reference proteome</keyword>
<dbReference type="EMBL" id="JAWDGP010000361">
    <property type="protein sequence ID" value="KAK3801171.1"/>
    <property type="molecule type" value="Genomic_DNA"/>
</dbReference>